<comment type="caution">
    <text evidence="1">The sequence shown here is derived from an EMBL/GenBank/DDBJ whole genome shotgun (WGS) entry which is preliminary data.</text>
</comment>
<evidence type="ECO:0000313" key="1">
    <source>
        <dbReference type="EMBL" id="MBB3206303.1"/>
    </source>
</evidence>
<proteinExistence type="predicted"/>
<dbReference type="Proteomes" id="UP000536179">
    <property type="component" value="Unassembled WGS sequence"/>
</dbReference>
<protein>
    <submittedName>
        <fullName evidence="1">Tetratricopeptide (TPR) repeat protein</fullName>
    </submittedName>
</protein>
<reference evidence="1 2" key="1">
    <citation type="submission" date="2020-08" db="EMBL/GenBank/DDBJ databases">
        <title>Genomic Encyclopedia of Type Strains, Phase III (KMG-III): the genomes of soil and plant-associated and newly described type strains.</title>
        <authorList>
            <person name="Whitman W."/>
        </authorList>
    </citation>
    <scope>NUCLEOTIDE SEQUENCE [LARGE SCALE GENOMIC DNA]</scope>
    <source>
        <strain evidence="1 2">CECT 8075</strain>
    </source>
</reference>
<accession>A0A7W5H5J2</accession>
<name>A0A7W5H5J2_9BACT</name>
<dbReference type="Pfam" id="PF13432">
    <property type="entry name" value="TPR_16"/>
    <property type="match status" value="1"/>
</dbReference>
<dbReference type="PANTHER" id="PTHR12558:SF33">
    <property type="entry name" value="BLL7664 PROTEIN"/>
    <property type="match status" value="1"/>
</dbReference>
<dbReference type="InterPro" id="IPR011990">
    <property type="entry name" value="TPR-like_helical_dom_sf"/>
</dbReference>
<gene>
    <name evidence="1" type="ORF">FHS27_002112</name>
</gene>
<dbReference type="PANTHER" id="PTHR12558">
    <property type="entry name" value="CELL DIVISION CYCLE 16,23,27"/>
    <property type="match status" value="1"/>
</dbReference>
<evidence type="ECO:0000313" key="2">
    <source>
        <dbReference type="Proteomes" id="UP000536179"/>
    </source>
</evidence>
<dbReference type="EMBL" id="JACHXU010000006">
    <property type="protein sequence ID" value="MBB3206303.1"/>
    <property type="molecule type" value="Genomic_DNA"/>
</dbReference>
<dbReference type="RefSeq" id="WP_184304712.1">
    <property type="nucleotide sequence ID" value="NZ_JACHXU010000006.1"/>
</dbReference>
<dbReference type="AlphaFoldDB" id="A0A7W5H5J2"/>
<keyword evidence="2" id="KW-1185">Reference proteome</keyword>
<dbReference type="SUPFAM" id="SSF48452">
    <property type="entry name" value="TPR-like"/>
    <property type="match status" value="2"/>
</dbReference>
<organism evidence="1 2">
    <name type="scientific">Aporhodopirellula rubra</name>
    <dbReference type="NCBI Taxonomy" id="980271"/>
    <lineage>
        <taxon>Bacteria</taxon>
        <taxon>Pseudomonadati</taxon>
        <taxon>Planctomycetota</taxon>
        <taxon>Planctomycetia</taxon>
        <taxon>Pirellulales</taxon>
        <taxon>Pirellulaceae</taxon>
        <taxon>Aporhodopirellula</taxon>
    </lineage>
</organism>
<sequence>MTGYFLLTTAFASSTQLSTKYVQAGRAASRGNDWSSATLYLERAIELGVRDRDAMFELAIASDRSNDLGRRDAILQKLGPLDKPVHAPAHLWNASRLLSLHPIPKEKLESAEKQLRNTLAVDPSNVNAHGILGDLYFQRGYLEGATFHLGRASQTLPHYQILYAKACILTGRTAEAEASAERALRLTTQRLGANPKDQASRIERGEALFILERFDQAAKNLREGLRQSGDVAPLHKALARTYLGWADKLLTQEGATRHSRPQAFQLIAAAMSQNPDDADVFNRMLQLVSIDDSATKKARDFLFDNIATGKAVGLSHLLLGTSFQEAGVSERANFHLEQAFKLLPEAPIVANNLAWHLIKRTPPQIDRAMKLISTVLDRHPNTPAFIDTRANIYLEQQKWQLALDDFQVSLTEFPEVESVHRGMARAYHNLNMLELEERHRLIADHLQLTGRFNDGEATFRLPK</sequence>
<dbReference type="Gene3D" id="1.25.40.10">
    <property type="entry name" value="Tetratricopeptide repeat domain"/>
    <property type="match status" value="2"/>
</dbReference>